<dbReference type="InterPro" id="IPR009467">
    <property type="entry name" value="Glycolipid-bd_prot_put"/>
</dbReference>
<reference evidence="2" key="1">
    <citation type="submission" date="2016-11" db="EMBL/GenBank/DDBJ databases">
        <authorList>
            <person name="Varghese N."/>
            <person name="Submissions S."/>
        </authorList>
    </citation>
    <scope>NUCLEOTIDE SEQUENCE [LARGE SCALE GENOMIC DNA]</scope>
    <source>
        <strain evidence="2">DSM 19055</strain>
    </source>
</reference>
<proteinExistence type="predicted"/>
<gene>
    <name evidence="1" type="ORF">SAMN05421866_3425</name>
</gene>
<evidence type="ECO:0000313" key="1">
    <source>
        <dbReference type="EMBL" id="SHH67427.1"/>
    </source>
</evidence>
<organism evidence="1 2">
    <name type="scientific">Chryseobacterium oranimense</name>
    <dbReference type="NCBI Taxonomy" id="421058"/>
    <lineage>
        <taxon>Bacteria</taxon>
        <taxon>Pseudomonadati</taxon>
        <taxon>Bacteroidota</taxon>
        <taxon>Flavobacteriia</taxon>
        <taxon>Flavobacteriales</taxon>
        <taxon>Weeksellaceae</taxon>
        <taxon>Chryseobacterium group</taxon>
        <taxon>Chryseobacterium</taxon>
    </lineage>
</organism>
<dbReference type="EMBL" id="FQWT01000005">
    <property type="protein sequence ID" value="SHH67427.1"/>
    <property type="molecule type" value="Genomic_DNA"/>
</dbReference>
<dbReference type="AlphaFoldDB" id="A0A1M5UWL9"/>
<dbReference type="Pfam" id="PF06475">
    <property type="entry name" value="Glycolipid_bind"/>
    <property type="match status" value="1"/>
</dbReference>
<sequence length="183" mass="21291">MDPIIWKGILYHSLEYFNLIENRENYVVISKIIGSFENTAYFVSYQITIDKNWLVQNFTVEYEVNGKKSNLKGLKNGNSWNINDTDRPEFSDFKYIDISLTPFTNTLPINNLNLPEGQSSEINVIYINILEDKIIPVKQQYTKIGKSGYIYENIPKNFKAQISVDDSGLVENYPGLFEKVYYK</sequence>
<name>A0A1M5UWL9_9FLAO</name>
<evidence type="ECO:0008006" key="3">
    <source>
        <dbReference type="Google" id="ProtNLM"/>
    </source>
</evidence>
<evidence type="ECO:0000313" key="2">
    <source>
        <dbReference type="Proteomes" id="UP000184047"/>
    </source>
</evidence>
<dbReference type="RefSeq" id="WP_073065148.1">
    <property type="nucleotide sequence ID" value="NZ_FQWT01000005.1"/>
</dbReference>
<dbReference type="Proteomes" id="UP000184047">
    <property type="component" value="Unassembled WGS sequence"/>
</dbReference>
<dbReference type="eggNOG" id="COG3554">
    <property type="taxonomic scope" value="Bacteria"/>
</dbReference>
<accession>A0A1M5UWL9</accession>
<protein>
    <recommendedName>
        <fullName evidence="3">Glycolipid-binding</fullName>
    </recommendedName>
</protein>
<dbReference type="STRING" id="421058.SAMN05421866_3425"/>
<dbReference type="OrthoDB" id="9814791at2"/>
<dbReference type="SUPFAM" id="SSF159275">
    <property type="entry name" value="PA1994-like"/>
    <property type="match status" value="1"/>
</dbReference>
<keyword evidence="2" id="KW-1185">Reference proteome</keyword>